<dbReference type="PANTHER" id="PTHR43265:SF1">
    <property type="entry name" value="ESTERASE ESTD"/>
    <property type="match status" value="1"/>
</dbReference>
<proteinExistence type="predicted"/>
<feature type="transmembrane region" description="Helical" evidence="1">
    <location>
        <begin position="374"/>
        <end position="401"/>
    </location>
</feature>
<name>A0A1S2Q667_9ACTN</name>
<keyword evidence="1" id="KW-0472">Membrane</keyword>
<feature type="transmembrane region" description="Helical" evidence="1">
    <location>
        <begin position="334"/>
        <end position="353"/>
    </location>
</feature>
<dbReference type="InterPro" id="IPR053145">
    <property type="entry name" value="AB_hydrolase_Est10"/>
</dbReference>
<feature type="chain" id="PRO_5010207930" description="Peptidase S9 prolyl oligopeptidase catalytic domain-containing protein" evidence="2">
    <location>
        <begin position="27"/>
        <end position="470"/>
    </location>
</feature>
<keyword evidence="5" id="KW-1185">Reference proteome</keyword>
<dbReference type="Proteomes" id="UP000179935">
    <property type="component" value="Unassembled WGS sequence"/>
</dbReference>
<reference evidence="4 5" key="1">
    <citation type="submission" date="2016-10" db="EMBL/GenBank/DDBJ databases">
        <title>Genome sequence of Streptomyces sp. MUSC 93.</title>
        <authorList>
            <person name="Lee L.-H."/>
            <person name="Ser H.-L."/>
            <person name="Law J.W.-F."/>
        </authorList>
    </citation>
    <scope>NUCLEOTIDE SEQUENCE [LARGE SCALE GENOMIC DNA]</scope>
    <source>
        <strain evidence="4 5">MUSC 93</strain>
    </source>
</reference>
<organism evidence="4 5">
    <name type="scientific">Streptomyces colonosanans</name>
    <dbReference type="NCBI Taxonomy" id="1428652"/>
    <lineage>
        <taxon>Bacteria</taxon>
        <taxon>Bacillati</taxon>
        <taxon>Actinomycetota</taxon>
        <taxon>Actinomycetes</taxon>
        <taxon>Kitasatosporales</taxon>
        <taxon>Streptomycetaceae</taxon>
        <taxon>Streptomyces</taxon>
    </lineage>
</organism>
<dbReference type="Pfam" id="PF00326">
    <property type="entry name" value="Peptidase_S9"/>
    <property type="match status" value="1"/>
</dbReference>
<gene>
    <name evidence="4" type="ORF">BIV24_00730</name>
</gene>
<dbReference type="InterPro" id="IPR001375">
    <property type="entry name" value="Peptidase_S9_cat"/>
</dbReference>
<feature type="domain" description="Peptidase S9 prolyl oligopeptidase catalytic" evidence="3">
    <location>
        <begin position="112"/>
        <end position="271"/>
    </location>
</feature>
<feature type="transmembrane region" description="Helical" evidence="1">
    <location>
        <begin position="445"/>
        <end position="463"/>
    </location>
</feature>
<dbReference type="Gene3D" id="3.40.50.1820">
    <property type="entry name" value="alpha/beta hydrolase"/>
    <property type="match status" value="1"/>
</dbReference>
<dbReference type="PANTHER" id="PTHR43265">
    <property type="entry name" value="ESTERASE ESTD"/>
    <property type="match status" value="1"/>
</dbReference>
<evidence type="ECO:0000256" key="1">
    <source>
        <dbReference type="SAM" id="Phobius"/>
    </source>
</evidence>
<dbReference type="GO" id="GO:0006508">
    <property type="term" value="P:proteolysis"/>
    <property type="evidence" value="ECO:0007669"/>
    <property type="project" value="InterPro"/>
</dbReference>
<accession>A0A1S2Q667</accession>
<keyword evidence="1" id="KW-0812">Transmembrane</keyword>
<dbReference type="EMBL" id="MLYP01000002">
    <property type="protein sequence ID" value="OIK01632.1"/>
    <property type="molecule type" value="Genomic_DNA"/>
</dbReference>
<keyword evidence="1" id="KW-1133">Transmembrane helix</keyword>
<dbReference type="GO" id="GO:0052689">
    <property type="term" value="F:carboxylic ester hydrolase activity"/>
    <property type="evidence" value="ECO:0007669"/>
    <property type="project" value="TreeGrafter"/>
</dbReference>
<evidence type="ECO:0000313" key="5">
    <source>
        <dbReference type="Proteomes" id="UP000179935"/>
    </source>
</evidence>
<dbReference type="STRING" id="1428652.BIV24_00730"/>
<evidence type="ECO:0000259" key="3">
    <source>
        <dbReference type="Pfam" id="PF00326"/>
    </source>
</evidence>
<comment type="caution">
    <text evidence="4">The sequence shown here is derived from an EMBL/GenBank/DDBJ whole genome shotgun (WGS) entry which is preliminary data.</text>
</comment>
<sequence length="470" mass="50000">MCRRGLLFAALLCVTIVLLPAGSAVARPADLTTTEVSFVGAGGVELHGTLVAPPSRGTTELHPGLVMLPGAGPGERAELRTAAEAYARHGVVTLIYDKRTTGYSMVHRDYSVLADDALAAFRLLQKRPDVDRGKVGLWGLSEGAWSASLAASRSADVAFLITAGAVGLTPARQQAWAYGEFLRHHRVSGSLTDTMQDTATRQLVGAGLFPEADYNPVPAWERVHQPVLALWGVLDHEAAPAESAQIIRKALARGGNTHYTIRFVPAVRHNLNLSEDDGFDRPSALPADYADFESSWIQRLSDGGGLPPVSVGPAPQQDRLSQALAPLAWYESPWLQLVAISLFVVGFAGYPLVGAVRKLRGDRHPAPLGWSARWLAGAGLAASVGTLGYLLFCVITAANIIGPVLLGRTVPWLALQGLAVAAVVAAVCTAVTWRRSRPVLSRSERARLGLLLTAGAVFVPWAVQWGLLLP</sequence>
<evidence type="ECO:0000256" key="2">
    <source>
        <dbReference type="SAM" id="SignalP"/>
    </source>
</evidence>
<feature type="transmembrane region" description="Helical" evidence="1">
    <location>
        <begin position="413"/>
        <end position="433"/>
    </location>
</feature>
<dbReference type="AlphaFoldDB" id="A0A1S2Q667"/>
<keyword evidence="2" id="KW-0732">Signal</keyword>
<protein>
    <recommendedName>
        <fullName evidence="3">Peptidase S9 prolyl oligopeptidase catalytic domain-containing protein</fullName>
    </recommendedName>
</protein>
<dbReference type="GO" id="GO:0008236">
    <property type="term" value="F:serine-type peptidase activity"/>
    <property type="evidence" value="ECO:0007669"/>
    <property type="project" value="InterPro"/>
</dbReference>
<dbReference type="InterPro" id="IPR029058">
    <property type="entry name" value="AB_hydrolase_fold"/>
</dbReference>
<feature type="signal peptide" evidence="2">
    <location>
        <begin position="1"/>
        <end position="26"/>
    </location>
</feature>
<evidence type="ECO:0000313" key="4">
    <source>
        <dbReference type="EMBL" id="OIK01632.1"/>
    </source>
</evidence>
<dbReference type="SUPFAM" id="SSF53474">
    <property type="entry name" value="alpha/beta-Hydrolases"/>
    <property type="match status" value="1"/>
</dbReference>